<dbReference type="AlphaFoldDB" id="A0A3S3P7R9"/>
<proteinExistence type="predicted"/>
<dbReference type="SUPFAM" id="SSF47459">
    <property type="entry name" value="HLH, helix-loop-helix DNA-binding domain"/>
    <property type="match status" value="1"/>
</dbReference>
<dbReference type="SMART" id="SM00353">
    <property type="entry name" value="HLH"/>
    <property type="match status" value="1"/>
</dbReference>
<organism evidence="7 8">
    <name type="scientific">Cinnamomum micranthum f. kanehirae</name>
    <dbReference type="NCBI Taxonomy" id="337451"/>
    <lineage>
        <taxon>Eukaryota</taxon>
        <taxon>Viridiplantae</taxon>
        <taxon>Streptophyta</taxon>
        <taxon>Embryophyta</taxon>
        <taxon>Tracheophyta</taxon>
        <taxon>Spermatophyta</taxon>
        <taxon>Magnoliopsida</taxon>
        <taxon>Magnoliidae</taxon>
        <taxon>Laurales</taxon>
        <taxon>Lauraceae</taxon>
        <taxon>Cinnamomum</taxon>
    </lineage>
</organism>
<keyword evidence="2" id="KW-0805">Transcription regulation</keyword>
<dbReference type="InterPro" id="IPR011598">
    <property type="entry name" value="bHLH_dom"/>
</dbReference>
<evidence type="ECO:0000313" key="8">
    <source>
        <dbReference type="Proteomes" id="UP000283530"/>
    </source>
</evidence>
<name>A0A3S3P7R9_9MAGN</name>
<dbReference type="PANTHER" id="PTHR16223:SF109">
    <property type="entry name" value="BHLH DOMAIN-CONTAINING PROTEIN"/>
    <property type="match status" value="1"/>
</dbReference>
<evidence type="ECO:0000256" key="2">
    <source>
        <dbReference type="ARBA" id="ARBA00023015"/>
    </source>
</evidence>
<evidence type="ECO:0000256" key="5">
    <source>
        <dbReference type="SAM" id="MobiDB-lite"/>
    </source>
</evidence>
<dbReference type="InterPro" id="IPR045239">
    <property type="entry name" value="bHLH95_bHLH"/>
</dbReference>
<dbReference type="Proteomes" id="UP000283530">
    <property type="component" value="Unassembled WGS sequence"/>
</dbReference>
<gene>
    <name evidence="7" type="ORF">CKAN_02470600</name>
</gene>
<dbReference type="GO" id="GO:0000978">
    <property type="term" value="F:RNA polymerase II cis-regulatory region sequence-specific DNA binding"/>
    <property type="evidence" value="ECO:0007669"/>
    <property type="project" value="TreeGrafter"/>
</dbReference>
<reference evidence="7 8" key="1">
    <citation type="journal article" date="2019" name="Nat. Plants">
        <title>Stout camphor tree genome fills gaps in understanding of flowering plant genome evolution.</title>
        <authorList>
            <person name="Chaw S.M."/>
            <person name="Liu Y.C."/>
            <person name="Wu Y.W."/>
            <person name="Wang H.Y."/>
            <person name="Lin C.I."/>
            <person name="Wu C.S."/>
            <person name="Ke H.M."/>
            <person name="Chang L.Y."/>
            <person name="Hsu C.Y."/>
            <person name="Yang H.T."/>
            <person name="Sudianto E."/>
            <person name="Hsu M.H."/>
            <person name="Wu K.P."/>
            <person name="Wang L.N."/>
            <person name="Leebens-Mack J.H."/>
            <person name="Tsai I.J."/>
        </authorList>
    </citation>
    <scope>NUCLEOTIDE SEQUENCE [LARGE SCALE GENOMIC DNA]</scope>
    <source>
        <strain evidence="8">cv. Chaw 1501</strain>
        <tissue evidence="7">Young leaves</tissue>
    </source>
</reference>
<dbReference type="Gene3D" id="4.10.280.10">
    <property type="entry name" value="Helix-loop-helix DNA-binding domain"/>
    <property type="match status" value="1"/>
</dbReference>
<keyword evidence="8" id="KW-1185">Reference proteome</keyword>
<feature type="domain" description="BHLH" evidence="6">
    <location>
        <begin position="159"/>
        <end position="208"/>
    </location>
</feature>
<dbReference type="GO" id="GO:0046983">
    <property type="term" value="F:protein dimerization activity"/>
    <property type="evidence" value="ECO:0007669"/>
    <property type="project" value="InterPro"/>
</dbReference>
<evidence type="ECO:0000256" key="4">
    <source>
        <dbReference type="ARBA" id="ARBA00023242"/>
    </source>
</evidence>
<dbReference type="CDD" id="cd11393">
    <property type="entry name" value="bHLH_AtbHLH_like"/>
    <property type="match status" value="1"/>
</dbReference>
<protein>
    <submittedName>
        <fullName evidence="7">Transcription factor bHLH66 isoform X2</fullName>
    </submittedName>
</protein>
<dbReference type="InterPro" id="IPR036638">
    <property type="entry name" value="HLH_DNA-bd_sf"/>
</dbReference>
<feature type="region of interest" description="Disordered" evidence="5">
    <location>
        <begin position="114"/>
        <end position="136"/>
    </location>
</feature>
<evidence type="ECO:0000256" key="1">
    <source>
        <dbReference type="ARBA" id="ARBA00004123"/>
    </source>
</evidence>
<dbReference type="PANTHER" id="PTHR16223">
    <property type="entry name" value="TRANSCRIPTION FACTOR BHLH83-RELATED"/>
    <property type="match status" value="1"/>
</dbReference>
<accession>A0A3S3P7R9</accession>
<evidence type="ECO:0000259" key="6">
    <source>
        <dbReference type="PROSITE" id="PS50888"/>
    </source>
</evidence>
<keyword evidence="4" id="KW-0539">Nucleus</keyword>
<comment type="caution">
    <text evidence="7">The sequence shown here is derived from an EMBL/GenBank/DDBJ whole genome shotgun (WGS) entry which is preliminary data.</text>
</comment>
<feature type="compositionally biased region" description="Basic and acidic residues" evidence="5">
    <location>
        <begin position="127"/>
        <end position="136"/>
    </location>
</feature>
<dbReference type="OrthoDB" id="1627850at2759"/>
<keyword evidence="3" id="KW-0804">Transcription</keyword>
<dbReference type="GO" id="GO:0000981">
    <property type="term" value="F:DNA-binding transcription factor activity, RNA polymerase II-specific"/>
    <property type="evidence" value="ECO:0007669"/>
    <property type="project" value="TreeGrafter"/>
</dbReference>
<evidence type="ECO:0000313" key="7">
    <source>
        <dbReference type="EMBL" id="RWR95367.1"/>
    </source>
</evidence>
<comment type="subcellular location">
    <subcellularLocation>
        <location evidence="1">Nucleus</location>
    </subcellularLocation>
</comment>
<dbReference type="GO" id="GO:0005634">
    <property type="term" value="C:nucleus"/>
    <property type="evidence" value="ECO:0007669"/>
    <property type="project" value="UniProtKB-SubCell"/>
</dbReference>
<dbReference type="EMBL" id="QPKB01000011">
    <property type="protein sequence ID" value="RWR95367.1"/>
    <property type="molecule type" value="Genomic_DNA"/>
</dbReference>
<sequence length="288" mass="31078">MSGASGHKIPVLSLPLISGGLSANAVVLDQARDSSMPPMMEKQGNGDRFIGKPIASHRNPWHKVSGNRVNFLSAWQGLHRSAPAGDVPKGIVLATACSESGKQPVDRHSVNMLKDDESRDLTQQNVDSKKQPVDEKRCTVSQPQSVVTVAIPSFSFNPGCRASKALSARKRRTRISNGVKALGELVPNAIEDGKGAVLDDVIDHIKFLKLQLKALCQSRLGGEAISDPFLYLEGYGHYIFHEQLIGDPLEEIIGELMETDMAAATELLNSKGLSIIPVDLANDLIQSD</sequence>
<dbReference type="PROSITE" id="PS50888">
    <property type="entry name" value="BHLH"/>
    <property type="match status" value="1"/>
</dbReference>
<dbReference type="InterPro" id="IPR045843">
    <property type="entry name" value="IND-like"/>
</dbReference>
<evidence type="ECO:0000256" key="3">
    <source>
        <dbReference type="ARBA" id="ARBA00023163"/>
    </source>
</evidence>